<gene>
    <name evidence="1" type="ORF">BECKMB1821G_GA0114241_10497</name>
    <name evidence="3" type="ORF">BECKMB1821H_GA0114242_10507</name>
    <name evidence="2" type="ORF">BECKMB1821I_GA0114274_10517</name>
</gene>
<accession>A0A451BDD7</accession>
<proteinExistence type="predicted"/>
<evidence type="ECO:0000313" key="1">
    <source>
        <dbReference type="EMBL" id="VFK29424.1"/>
    </source>
</evidence>
<dbReference type="EMBL" id="CAADFQ010000051">
    <property type="protein sequence ID" value="VFK33674.1"/>
    <property type="molecule type" value="Genomic_DNA"/>
</dbReference>
<sequence>MVVRNLSGIGVRKEQDRSRCHCFLHIERKRESVANDRNLLISNAWLIVSHSKIESHSNTNSYH</sequence>
<evidence type="ECO:0000313" key="3">
    <source>
        <dbReference type="EMBL" id="VFK76292.1"/>
    </source>
</evidence>
<evidence type="ECO:0000313" key="2">
    <source>
        <dbReference type="EMBL" id="VFK33674.1"/>
    </source>
</evidence>
<dbReference type="EMBL" id="CAADGH010000050">
    <property type="protein sequence ID" value="VFK76292.1"/>
    <property type="molecule type" value="Genomic_DNA"/>
</dbReference>
<dbReference type="EMBL" id="CAADFO010000049">
    <property type="protein sequence ID" value="VFK29424.1"/>
    <property type="molecule type" value="Genomic_DNA"/>
</dbReference>
<organism evidence="3">
    <name type="scientific">Candidatus Kentrum sp. MB</name>
    <dbReference type="NCBI Taxonomy" id="2138164"/>
    <lineage>
        <taxon>Bacteria</taxon>
        <taxon>Pseudomonadati</taxon>
        <taxon>Pseudomonadota</taxon>
        <taxon>Gammaproteobacteria</taxon>
        <taxon>Candidatus Kentrum</taxon>
    </lineage>
</organism>
<dbReference type="AlphaFoldDB" id="A0A451BDD7"/>
<name>A0A451BDD7_9GAMM</name>
<protein>
    <submittedName>
        <fullName evidence="3">Uncharacterized protein</fullName>
    </submittedName>
</protein>
<reference evidence="3" key="1">
    <citation type="submission" date="2019-02" db="EMBL/GenBank/DDBJ databases">
        <authorList>
            <person name="Gruber-Vodicka R. H."/>
            <person name="Seah K. B. B."/>
        </authorList>
    </citation>
    <scope>NUCLEOTIDE SEQUENCE</scope>
    <source>
        <strain evidence="1">BECK_BZ197</strain>
        <strain evidence="3">BECK_BZ198</strain>
        <strain evidence="2">BECK_BZ199</strain>
    </source>
</reference>